<dbReference type="AlphaFoldDB" id="A0A0B7HGC5"/>
<dbReference type="Gene3D" id="3.50.50.60">
    <property type="entry name" value="FAD/NAD(P)-binding domain"/>
    <property type="match status" value="1"/>
</dbReference>
<accession>A0A0B7HGC5</accession>
<dbReference type="Gene3D" id="3.30.9.10">
    <property type="entry name" value="D-Amino Acid Oxidase, subunit A, domain 2"/>
    <property type="match status" value="1"/>
</dbReference>
<dbReference type="SUPFAM" id="SSF54373">
    <property type="entry name" value="FAD-linked reductases, C-terminal domain"/>
    <property type="match status" value="1"/>
</dbReference>
<dbReference type="SUPFAM" id="SSF51971">
    <property type="entry name" value="Nucleotide-binding domain"/>
    <property type="match status" value="1"/>
</dbReference>
<sequence length="347" mass="39643">MYDFIIVGSGLAGVSFAEELRKRNKTFYVITDNSQKSSMIAGGIFNPMILKRFTLAWKAHQQIALMDAFYSQLSDFLGHKIIEFMPILRKFASVEEQNNWFLAAEKPEISTFLATDIIAQYNLAVPAPFGFGKVRQTGRLQIREMIDFLQEIWRNQGILLEETFHYQLLKIEDEEVSYQGIKAQNIVFCEGFGVVKNPFFGNVPMKPCKGELLTFKAENLKINEIVKSDGFIFPIGDDFYKIGATYQWEDLSENPTEKAKEELIQKLEKLINCSYEIINQEAAIRPTVADRRPLIGKHPKYNNLYILNGLGTRGVMIAPYVAKLLADSIYKGVAIEKEVDVNRYKFA</sequence>
<reference evidence="2 3" key="1">
    <citation type="submission" date="2015-01" db="EMBL/GenBank/DDBJ databases">
        <authorList>
            <person name="Xiang T."/>
            <person name="Song Y."/>
            <person name="Huang L."/>
            <person name="Wang B."/>
            <person name="Wu P."/>
        </authorList>
    </citation>
    <scope>NUCLEOTIDE SEQUENCE [LARGE SCALE GENOMIC DNA]</scope>
    <source>
        <strain evidence="2 3">Cc12</strain>
    </source>
</reference>
<dbReference type="Proteomes" id="UP000044026">
    <property type="component" value="Unassembled WGS sequence"/>
</dbReference>
<dbReference type="PANTHER" id="PTHR13847:SF289">
    <property type="entry name" value="GLYCINE OXIDASE"/>
    <property type="match status" value="1"/>
</dbReference>
<dbReference type="EMBL" id="CDOE01000069">
    <property type="protein sequence ID" value="CEN37694.1"/>
    <property type="molecule type" value="Genomic_DNA"/>
</dbReference>
<dbReference type="EC" id="1.4.3.19" evidence="2"/>
<dbReference type="GeneID" id="69580994"/>
<keyword evidence="1 2" id="KW-0560">Oxidoreductase</keyword>
<dbReference type="Pfam" id="PF01266">
    <property type="entry name" value="DAO"/>
    <property type="match status" value="1"/>
</dbReference>
<gene>
    <name evidence="2" type="ORF">CCAN12_710019</name>
</gene>
<dbReference type="InterPro" id="IPR006076">
    <property type="entry name" value="FAD-dep_OxRdtase"/>
</dbReference>
<dbReference type="RefSeq" id="WP_042000716.1">
    <property type="nucleotide sequence ID" value="NZ_CP022382.1"/>
</dbReference>
<evidence type="ECO:0000256" key="1">
    <source>
        <dbReference type="ARBA" id="ARBA00023002"/>
    </source>
</evidence>
<organism evidence="2 3">
    <name type="scientific">Capnocytophaga canimorsus</name>
    <dbReference type="NCBI Taxonomy" id="28188"/>
    <lineage>
        <taxon>Bacteria</taxon>
        <taxon>Pseudomonadati</taxon>
        <taxon>Bacteroidota</taxon>
        <taxon>Flavobacteriia</taxon>
        <taxon>Flavobacteriales</taxon>
        <taxon>Flavobacteriaceae</taxon>
        <taxon>Capnocytophaga</taxon>
    </lineage>
</organism>
<evidence type="ECO:0000313" key="3">
    <source>
        <dbReference type="Proteomes" id="UP000044026"/>
    </source>
</evidence>
<name>A0A0B7HGC5_9FLAO</name>
<dbReference type="PANTHER" id="PTHR13847">
    <property type="entry name" value="SARCOSINE DEHYDROGENASE-RELATED"/>
    <property type="match status" value="1"/>
</dbReference>
<dbReference type="GO" id="GO:0043799">
    <property type="term" value="F:glycine oxidase activity"/>
    <property type="evidence" value="ECO:0007669"/>
    <property type="project" value="UniProtKB-EC"/>
</dbReference>
<dbReference type="GO" id="GO:0005737">
    <property type="term" value="C:cytoplasm"/>
    <property type="evidence" value="ECO:0007669"/>
    <property type="project" value="TreeGrafter"/>
</dbReference>
<evidence type="ECO:0000313" key="2">
    <source>
        <dbReference type="EMBL" id="CEN37694.1"/>
    </source>
</evidence>
<protein>
    <submittedName>
        <fullName evidence="2">Putative Conserved Glycine oxidase</fullName>
        <ecNumber evidence="2">1.4.3.19</ecNumber>
    </submittedName>
</protein>
<proteinExistence type="predicted"/>
<dbReference type="InterPro" id="IPR036188">
    <property type="entry name" value="FAD/NAD-bd_sf"/>
</dbReference>